<dbReference type="PANTHER" id="PTHR48081">
    <property type="entry name" value="AB HYDROLASE SUPERFAMILY PROTEIN C4A8.06C"/>
    <property type="match status" value="1"/>
</dbReference>
<accession>A0A916TF23</accession>
<reference evidence="5" key="1">
    <citation type="journal article" date="2014" name="Int. J. Syst. Evol. Microbiol.">
        <title>Complete genome sequence of Corynebacterium casei LMG S-19264T (=DSM 44701T), isolated from a smear-ripened cheese.</title>
        <authorList>
            <consortium name="US DOE Joint Genome Institute (JGI-PGF)"/>
            <person name="Walter F."/>
            <person name="Albersmeier A."/>
            <person name="Kalinowski J."/>
            <person name="Ruckert C."/>
        </authorList>
    </citation>
    <scope>NUCLEOTIDE SEQUENCE</scope>
    <source>
        <strain evidence="5">CGMCC 1.12827</strain>
    </source>
</reference>
<dbReference type="RefSeq" id="WP_229742797.1">
    <property type="nucleotide sequence ID" value="NZ_BMGC01000031.1"/>
</dbReference>
<feature type="transmembrane region" description="Helical" evidence="3">
    <location>
        <begin position="12"/>
        <end position="33"/>
    </location>
</feature>
<dbReference type="Gene3D" id="3.40.50.1820">
    <property type="entry name" value="alpha/beta hydrolase"/>
    <property type="match status" value="1"/>
</dbReference>
<evidence type="ECO:0000259" key="4">
    <source>
        <dbReference type="Pfam" id="PF20434"/>
    </source>
</evidence>
<keyword evidence="3" id="KW-0812">Transmembrane</keyword>
<evidence type="ECO:0000256" key="2">
    <source>
        <dbReference type="SAM" id="MobiDB-lite"/>
    </source>
</evidence>
<protein>
    <submittedName>
        <fullName evidence="5">Esterase</fullName>
    </submittedName>
</protein>
<gene>
    <name evidence="5" type="ORF">GCM10011489_32540</name>
</gene>
<dbReference type="GO" id="GO:0016787">
    <property type="term" value="F:hydrolase activity"/>
    <property type="evidence" value="ECO:0007669"/>
    <property type="project" value="UniProtKB-KW"/>
</dbReference>
<sequence length="350" mass="37181">MTRPPYLRFRFLAFVVGGLVVAVVAAIGIRILFSDPNHGSAGGSSRAAGGQDADQATPAMRPGGITVSRFQYPTLHGHDSAQNWADLYLPAGVADGHRAPGSVPLVVLIHGGSWQSHISASSFDRFAQRLAGRDMAVYNVEYRRLGSGGGWPVTFSDVAGAMDFVPDIAHRYPQLDVENSVVVGHSAGAQLATWASTRRSSEPGIDEGTPRFRPNELISLAGPLDMREAVALGDYRVIRVLGGTPEQVGERYRLVDPIENLDPQLPVVAVAGTADTIVPPVLSERYVAAVHAAGGNARLVLIPGATHTSIVSPTSKAFITVIELISRAAHDAHNDQTGVTRTQKESQPRP</sequence>
<reference evidence="5" key="2">
    <citation type="submission" date="2020-09" db="EMBL/GenBank/DDBJ databases">
        <authorList>
            <person name="Sun Q."/>
            <person name="Zhou Y."/>
        </authorList>
    </citation>
    <scope>NUCLEOTIDE SEQUENCE</scope>
    <source>
        <strain evidence="5">CGMCC 1.12827</strain>
    </source>
</reference>
<proteinExistence type="predicted"/>
<dbReference type="SUPFAM" id="SSF53474">
    <property type="entry name" value="alpha/beta-Hydrolases"/>
    <property type="match status" value="1"/>
</dbReference>
<dbReference type="InterPro" id="IPR049492">
    <property type="entry name" value="BD-FAE-like_dom"/>
</dbReference>
<evidence type="ECO:0000256" key="1">
    <source>
        <dbReference type="ARBA" id="ARBA00022801"/>
    </source>
</evidence>
<dbReference type="InterPro" id="IPR029058">
    <property type="entry name" value="AB_hydrolase_fold"/>
</dbReference>
<keyword evidence="3" id="KW-0472">Membrane</keyword>
<comment type="caution">
    <text evidence="5">The sequence shown here is derived from an EMBL/GenBank/DDBJ whole genome shotgun (WGS) entry which is preliminary data.</text>
</comment>
<dbReference type="Proteomes" id="UP000621454">
    <property type="component" value="Unassembled WGS sequence"/>
</dbReference>
<feature type="region of interest" description="Disordered" evidence="2">
    <location>
        <begin position="42"/>
        <end position="62"/>
    </location>
</feature>
<dbReference type="InterPro" id="IPR050300">
    <property type="entry name" value="GDXG_lipolytic_enzyme"/>
</dbReference>
<feature type="domain" description="BD-FAE-like" evidence="4">
    <location>
        <begin position="99"/>
        <end position="285"/>
    </location>
</feature>
<organism evidence="5 6">
    <name type="scientific">Gordonia jinhuaensis</name>
    <dbReference type="NCBI Taxonomy" id="1517702"/>
    <lineage>
        <taxon>Bacteria</taxon>
        <taxon>Bacillati</taxon>
        <taxon>Actinomycetota</taxon>
        <taxon>Actinomycetes</taxon>
        <taxon>Mycobacteriales</taxon>
        <taxon>Gordoniaceae</taxon>
        <taxon>Gordonia</taxon>
    </lineage>
</organism>
<keyword evidence="6" id="KW-1185">Reference proteome</keyword>
<dbReference type="AlphaFoldDB" id="A0A916TF23"/>
<evidence type="ECO:0000313" key="5">
    <source>
        <dbReference type="EMBL" id="GGB42510.1"/>
    </source>
</evidence>
<dbReference type="EMBL" id="BMGC01000031">
    <property type="protein sequence ID" value="GGB42510.1"/>
    <property type="molecule type" value="Genomic_DNA"/>
</dbReference>
<name>A0A916TF23_9ACTN</name>
<evidence type="ECO:0000256" key="3">
    <source>
        <dbReference type="SAM" id="Phobius"/>
    </source>
</evidence>
<keyword evidence="1" id="KW-0378">Hydrolase</keyword>
<keyword evidence="3" id="KW-1133">Transmembrane helix</keyword>
<evidence type="ECO:0000313" key="6">
    <source>
        <dbReference type="Proteomes" id="UP000621454"/>
    </source>
</evidence>
<dbReference type="Pfam" id="PF20434">
    <property type="entry name" value="BD-FAE"/>
    <property type="match status" value="1"/>
</dbReference>